<proteinExistence type="inferred from homology"/>
<dbReference type="Pfam" id="PF00593">
    <property type="entry name" value="TonB_dep_Rec_b-barrel"/>
    <property type="match status" value="1"/>
</dbReference>
<dbReference type="SUPFAM" id="SSF49464">
    <property type="entry name" value="Carboxypeptidase regulatory domain-like"/>
    <property type="match status" value="1"/>
</dbReference>
<evidence type="ECO:0000256" key="9">
    <source>
        <dbReference type="SAM" id="SignalP"/>
    </source>
</evidence>
<dbReference type="PANTHER" id="PTHR30069">
    <property type="entry name" value="TONB-DEPENDENT OUTER MEMBRANE RECEPTOR"/>
    <property type="match status" value="1"/>
</dbReference>
<accession>A0A8J2U7I4</accession>
<dbReference type="Gene3D" id="2.170.130.10">
    <property type="entry name" value="TonB-dependent receptor, plug domain"/>
    <property type="match status" value="1"/>
</dbReference>
<protein>
    <submittedName>
        <fullName evidence="12">TonB-dependent receptor</fullName>
    </submittedName>
</protein>
<evidence type="ECO:0000256" key="1">
    <source>
        <dbReference type="ARBA" id="ARBA00004571"/>
    </source>
</evidence>
<evidence type="ECO:0000313" key="13">
    <source>
        <dbReference type="Proteomes" id="UP000607559"/>
    </source>
</evidence>
<dbReference type="InterPro" id="IPR008969">
    <property type="entry name" value="CarboxyPept-like_regulatory"/>
</dbReference>
<dbReference type="Pfam" id="PF13715">
    <property type="entry name" value="CarbopepD_reg_2"/>
    <property type="match status" value="1"/>
</dbReference>
<keyword evidence="2" id="KW-0813">Transport</keyword>
<reference evidence="12" key="1">
    <citation type="journal article" date="2014" name="Int. J. Syst. Evol. Microbiol.">
        <title>Complete genome sequence of Corynebacterium casei LMG S-19264T (=DSM 44701T), isolated from a smear-ripened cheese.</title>
        <authorList>
            <consortium name="US DOE Joint Genome Institute (JGI-PGF)"/>
            <person name="Walter F."/>
            <person name="Albersmeier A."/>
            <person name="Kalinowski J."/>
            <person name="Ruckert C."/>
        </authorList>
    </citation>
    <scope>NUCLEOTIDE SEQUENCE</scope>
    <source>
        <strain evidence="12">CGMCC 1.15448</strain>
    </source>
</reference>
<dbReference type="PANTHER" id="PTHR30069:SF36">
    <property type="entry name" value="BLL6948 PROTEIN"/>
    <property type="match status" value="1"/>
</dbReference>
<organism evidence="12 13">
    <name type="scientific">Puia dinghuensis</name>
    <dbReference type="NCBI Taxonomy" id="1792502"/>
    <lineage>
        <taxon>Bacteria</taxon>
        <taxon>Pseudomonadati</taxon>
        <taxon>Bacteroidota</taxon>
        <taxon>Chitinophagia</taxon>
        <taxon>Chitinophagales</taxon>
        <taxon>Chitinophagaceae</taxon>
        <taxon>Puia</taxon>
    </lineage>
</organism>
<evidence type="ECO:0000256" key="3">
    <source>
        <dbReference type="ARBA" id="ARBA00022452"/>
    </source>
</evidence>
<keyword evidence="3" id="KW-1134">Transmembrane beta strand</keyword>
<dbReference type="InterPro" id="IPR012910">
    <property type="entry name" value="Plug_dom"/>
</dbReference>
<evidence type="ECO:0000256" key="2">
    <source>
        <dbReference type="ARBA" id="ARBA00022448"/>
    </source>
</evidence>
<feature type="signal peptide" evidence="9">
    <location>
        <begin position="1"/>
        <end position="18"/>
    </location>
</feature>
<evidence type="ECO:0000259" key="11">
    <source>
        <dbReference type="Pfam" id="PF07715"/>
    </source>
</evidence>
<keyword evidence="13" id="KW-1185">Reference proteome</keyword>
<keyword evidence="6 8" id="KW-0472">Membrane</keyword>
<gene>
    <name evidence="12" type="ORF">GCM10011511_04390</name>
</gene>
<dbReference type="InterPro" id="IPR039426">
    <property type="entry name" value="TonB-dep_rcpt-like"/>
</dbReference>
<evidence type="ECO:0000256" key="7">
    <source>
        <dbReference type="ARBA" id="ARBA00023237"/>
    </source>
</evidence>
<keyword evidence="4" id="KW-0812">Transmembrane</keyword>
<dbReference type="InterPro" id="IPR036942">
    <property type="entry name" value="Beta-barrel_TonB_sf"/>
</dbReference>
<dbReference type="EMBL" id="BMJC01000001">
    <property type="protein sequence ID" value="GGA84354.1"/>
    <property type="molecule type" value="Genomic_DNA"/>
</dbReference>
<keyword evidence="9" id="KW-0732">Signal</keyword>
<reference evidence="12" key="2">
    <citation type="submission" date="2020-09" db="EMBL/GenBank/DDBJ databases">
        <authorList>
            <person name="Sun Q."/>
            <person name="Zhou Y."/>
        </authorList>
    </citation>
    <scope>NUCLEOTIDE SEQUENCE</scope>
    <source>
        <strain evidence="12">CGMCC 1.15448</strain>
    </source>
</reference>
<evidence type="ECO:0000313" key="12">
    <source>
        <dbReference type="EMBL" id="GGA84354.1"/>
    </source>
</evidence>
<keyword evidence="7" id="KW-0998">Cell outer membrane</keyword>
<dbReference type="GO" id="GO:0009279">
    <property type="term" value="C:cell outer membrane"/>
    <property type="evidence" value="ECO:0007669"/>
    <property type="project" value="UniProtKB-SubCell"/>
</dbReference>
<evidence type="ECO:0000256" key="4">
    <source>
        <dbReference type="ARBA" id="ARBA00022692"/>
    </source>
</evidence>
<dbReference type="RefSeq" id="WP_188928067.1">
    <property type="nucleotide sequence ID" value="NZ_BMJC01000001.1"/>
</dbReference>
<dbReference type="InterPro" id="IPR037066">
    <property type="entry name" value="Plug_dom_sf"/>
</dbReference>
<dbReference type="Pfam" id="PF07715">
    <property type="entry name" value="Plug"/>
    <property type="match status" value="1"/>
</dbReference>
<feature type="chain" id="PRO_5035231593" evidence="9">
    <location>
        <begin position="19"/>
        <end position="758"/>
    </location>
</feature>
<comment type="caution">
    <text evidence="12">The sequence shown here is derived from an EMBL/GenBank/DDBJ whole genome shotgun (WGS) entry which is preliminary data.</text>
</comment>
<dbReference type="InterPro" id="IPR000531">
    <property type="entry name" value="Beta-barrel_TonB"/>
</dbReference>
<keyword evidence="5 8" id="KW-0798">TonB box</keyword>
<evidence type="ECO:0000256" key="5">
    <source>
        <dbReference type="ARBA" id="ARBA00023077"/>
    </source>
</evidence>
<dbReference type="GO" id="GO:0044718">
    <property type="term" value="P:siderophore transmembrane transport"/>
    <property type="evidence" value="ECO:0007669"/>
    <property type="project" value="TreeGrafter"/>
</dbReference>
<name>A0A8J2U7I4_9BACT</name>
<dbReference type="AlphaFoldDB" id="A0A8J2U7I4"/>
<keyword evidence="12" id="KW-0675">Receptor</keyword>
<evidence type="ECO:0000256" key="8">
    <source>
        <dbReference type="RuleBase" id="RU003357"/>
    </source>
</evidence>
<dbReference type="Proteomes" id="UP000607559">
    <property type="component" value="Unassembled WGS sequence"/>
</dbReference>
<dbReference type="SUPFAM" id="SSF56935">
    <property type="entry name" value="Porins"/>
    <property type="match status" value="1"/>
</dbReference>
<feature type="domain" description="TonB-dependent receptor plug" evidence="11">
    <location>
        <begin position="117"/>
        <end position="220"/>
    </location>
</feature>
<sequence length="758" mass="83547">MKWPLTILILLGAIGCHAQSGASGSVVDKFTHAPLELAVVQDMATGESVFTDGQGHFSLTRSSGDTLRVSVSFIGYQSRQLGLSAHNRHALIELEMSPLDLKTVTITGKAGINSFHTLGRIDLNLQPARSAQDLLRLVPGLFIAQHQGGGKAEQIFLRGFDADHGTDVNISVDGIPVNLVSHAHGQGYADLHFLIPETVASYDFGKGPYYAGRGDFTTAGYIAYQTINVPEHSMVKAEGGQFNTGRIVALLDLLPKKARDQGRSAYIAGEGLYSDGPFDYPEQFNRVNLFGKFITPLNSSNQLTLTLSTFASGWRASGEIPNRAVAEGVIHDRFGVIDSAQGGYTSRTNASIRLLSNLSHHFTLENQVYYSHYFFNLISNFTFYYFYPSAGDEFRQHEERNITGTNTRLSHQATIAAGTLTSVIGIGTRYDAINPSMLAHTLDGKQLLGYIQSGHIRETNGNAYLDESFESGKWLFNAGLRLDHLQFFYGNEAPTADTAAAIYHDRSPRSAKTIFCPKISVQYTPNAQLQFYARTGKGFHSNDARIVIANRGYQILPAAYGADLGINWKPLPGLFVNAALWYLYLQQEFTYGADLGDQAVSPGGKTTRKGLDLALRYQLTPWLYGALNIDLAKPRQQDAPKGQDYLPLAPTFTSTGGLDFHLPNGLNGGISYRYMHNRPANETNTLTALGYWVSDLTVNYTRKRYELGLAVENLLNTTWNESQFAYTSRLRSEAAPVNEVSYTPGTPFFLKLKYARFF</sequence>
<dbReference type="Gene3D" id="2.40.170.20">
    <property type="entry name" value="TonB-dependent receptor, beta-barrel domain"/>
    <property type="match status" value="1"/>
</dbReference>
<feature type="domain" description="TonB-dependent receptor-like beta-barrel" evidence="10">
    <location>
        <begin position="341"/>
        <end position="714"/>
    </location>
</feature>
<evidence type="ECO:0000259" key="10">
    <source>
        <dbReference type="Pfam" id="PF00593"/>
    </source>
</evidence>
<dbReference type="Gene3D" id="2.60.40.1120">
    <property type="entry name" value="Carboxypeptidase-like, regulatory domain"/>
    <property type="match status" value="1"/>
</dbReference>
<comment type="similarity">
    <text evidence="8">Belongs to the TonB-dependent receptor family.</text>
</comment>
<dbReference type="GO" id="GO:0015344">
    <property type="term" value="F:siderophore uptake transmembrane transporter activity"/>
    <property type="evidence" value="ECO:0007669"/>
    <property type="project" value="TreeGrafter"/>
</dbReference>
<comment type="subcellular location">
    <subcellularLocation>
        <location evidence="1">Cell outer membrane</location>
        <topology evidence="1">Multi-pass membrane protein</topology>
    </subcellularLocation>
</comment>
<dbReference type="PROSITE" id="PS51257">
    <property type="entry name" value="PROKAR_LIPOPROTEIN"/>
    <property type="match status" value="1"/>
</dbReference>
<evidence type="ECO:0000256" key="6">
    <source>
        <dbReference type="ARBA" id="ARBA00023136"/>
    </source>
</evidence>